<dbReference type="EMBL" id="CP076023">
    <property type="protein sequence ID" value="QWC17588.1"/>
    <property type="molecule type" value="Genomic_DNA"/>
</dbReference>
<dbReference type="RefSeq" id="WP_208194975.1">
    <property type="nucleotide sequence ID" value="NZ_CP076023.1"/>
</dbReference>
<name>A0ABX8GN15_9CELL</name>
<protein>
    <submittedName>
        <fullName evidence="1">Uncharacterized protein</fullName>
    </submittedName>
</protein>
<proteinExistence type="predicted"/>
<keyword evidence="2" id="KW-1185">Reference proteome</keyword>
<sequence length="116" mass="12521">MDTIWWVLGAVVLVATLLDIVLAALNYDEDWDGLRTATAESTTALLAALEHRPVPTVREGRLPVRPAGPADQGDPGHRQVAVLRRVVRINQTLVLLVGRLAPDAVDRVDDDVPSGT</sequence>
<dbReference type="Proteomes" id="UP000679335">
    <property type="component" value="Chromosome"/>
</dbReference>
<organism evidence="1 2">
    <name type="scientific">Cellulomonas dongxiuzhuiae</name>
    <dbReference type="NCBI Taxonomy" id="2819979"/>
    <lineage>
        <taxon>Bacteria</taxon>
        <taxon>Bacillati</taxon>
        <taxon>Actinomycetota</taxon>
        <taxon>Actinomycetes</taxon>
        <taxon>Micrococcales</taxon>
        <taxon>Cellulomonadaceae</taxon>
        <taxon>Cellulomonas</taxon>
    </lineage>
</organism>
<gene>
    <name evidence="1" type="ORF">KKR89_08530</name>
</gene>
<reference evidence="1 2" key="1">
    <citation type="submission" date="2021-05" db="EMBL/GenBank/DDBJ databases">
        <title>Novel species in genus Cellulomonas.</title>
        <authorList>
            <person name="Zhang G."/>
        </authorList>
    </citation>
    <scope>NUCLEOTIDE SEQUENCE [LARGE SCALE GENOMIC DNA]</scope>
    <source>
        <strain evidence="2">zg-ZUI157</strain>
    </source>
</reference>
<accession>A0ABX8GN15</accession>
<evidence type="ECO:0000313" key="1">
    <source>
        <dbReference type="EMBL" id="QWC17588.1"/>
    </source>
</evidence>
<evidence type="ECO:0000313" key="2">
    <source>
        <dbReference type="Proteomes" id="UP000679335"/>
    </source>
</evidence>